<keyword evidence="1" id="KW-0430">Lectin</keyword>
<dbReference type="PROSITE" id="PS00615">
    <property type="entry name" value="C_TYPE_LECTIN_1"/>
    <property type="match status" value="1"/>
</dbReference>
<dbReference type="InterPro" id="IPR051663">
    <property type="entry name" value="CLec_Tetranectin-domain"/>
</dbReference>
<accession>A0A3B3HE13</accession>
<keyword evidence="2" id="KW-1015">Disulfide bond</keyword>
<dbReference type="OrthoDB" id="6366227at2759"/>
<evidence type="ECO:0000256" key="1">
    <source>
        <dbReference type="ARBA" id="ARBA00022734"/>
    </source>
</evidence>
<evidence type="ECO:0000313" key="6">
    <source>
        <dbReference type="Proteomes" id="UP000001038"/>
    </source>
</evidence>
<dbReference type="PANTHER" id="PTHR22799">
    <property type="entry name" value="TETRANECTIN-RELATED"/>
    <property type="match status" value="1"/>
</dbReference>
<dbReference type="Pfam" id="PF00059">
    <property type="entry name" value="Lectin_C"/>
    <property type="match status" value="1"/>
</dbReference>
<proteinExistence type="predicted"/>
<dbReference type="PANTHER" id="PTHR22799:SF3">
    <property type="entry name" value="TETRANECTIN"/>
    <property type="match status" value="1"/>
</dbReference>
<protein>
    <submittedName>
        <fullName evidence="5">C-type lectin domain family 3 member B</fullName>
    </submittedName>
</protein>
<dbReference type="GO" id="GO:0001503">
    <property type="term" value="P:ossification"/>
    <property type="evidence" value="ECO:0000318"/>
    <property type="project" value="GO_Central"/>
</dbReference>
<organism evidence="5 6">
    <name type="scientific">Oryzias latipes</name>
    <name type="common">Japanese rice fish</name>
    <name type="synonym">Japanese killifish</name>
    <dbReference type="NCBI Taxonomy" id="8090"/>
    <lineage>
        <taxon>Eukaryota</taxon>
        <taxon>Metazoa</taxon>
        <taxon>Chordata</taxon>
        <taxon>Craniata</taxon>
        <taxon>Vertebrata</taxon>
        <taxon>Euteleostomi</taxon>
        <taxon>Actinopterygii</taxon>
        <taxon>Neopterygii</taxon>
        <taxon>Teleostei</taxon>
        <taxon>Neoteleostei</taxon>
        <taxon>Acanthomorphata</taxon>
        <taxon>Ovalentaria</taxon>
        <taxon>Atherinomorphae</taxon>
        <taxon>Beloniformes</taxon>
        <taxon>Adrianichthyidae</taxon>
        <taxon>Oryziinae</taxon>
        <taxon>Oryzias</taxon>
    </lineage>
</organism>
<dbReference type="InterPro" id="IPR001304">
    <property type="entry name" value="C-type_lectin-like"/>
</dbReference>
<reference evidence="5" key="2">
    <citation type="submission" date="2025-08" db="UniProtKB">
        <authorList>
            <consortium name="Ensembl"/>
        </authorList>
    </citation>
    <scope>IDENTIFICATION</scope>
    <source>
        <strain evidence="5">Hd-rR</strain>
    </source>
</reference>
<keyword evidence="3" id="KW-0175">Coiled coil</keyword>
<dbReference type="Bgee" id="ENSORLG00000028179">
    <property type="expression patterns" value="Expressed in muscle tissue and 3 other cell types or tissues"/>
</dbReference>
<dbReference type="CDD" id="cd03596">
    <property type="entry name" value="CLECT_tetranectin_like"/>
    <property type="match status" value="1"/>
</dbReference>
<reference evidence="5" key="3">
    <citation type="submission" date="2025-09" db="UniProtKB">
        <authorList>
            <consortium name="Ensembl"/>
        </authorList>
    </citation>
    <scope>IDENTIFICATION</scope>
    <source>
        <strain evidence="5">Hd-rR</strain>
    </source>
</reference>
<feature type="coiled-coil region" evidence="3">
    <location>
        <begin position="64"/>
        <end position="98"/>
    </location>
</feature>
<dbReference type="InterPro" id="IPR018378">
    <property type="entry name" value="C-type_lectin_CS"/>
</dbReference>
<dbReference type="InParanoid" id="A0A3B3HE13"/>
<dbReference type="InterPro" id="IPR016187">
    <property type="entry name" value="CTDL_fold"/>
</dbReference>
<dbReference type="Proteomes" id="UP000001038">
    <property type="component" value="Chromosome 16"/>
</dbReference>
<dbReference type="GeneTree" id="ENSGT00950000183186"/>
<dbReference type="AlphaFoldDB" id="A0A3B3HE13"/>
<reference evidence="5 6" key="1">
    <citation type="journal article" date="2007" name="Nature">
        <title>The medaka draft genome and insights into vertebrate genome evolution.</title>
        <authorList>
            <person name="Kasahara M."/>
            <person name="Naruse K."/>
            <person name="Sasaki S."/>
            <person name="Nakatani Y."/>
            <person name="Qu W."/>
            <person name="Ahsan B."/>
            <person name="Yamada T."/>
            <person name="Nagayasu Y."/>
            <person name="Doi K."/>
            <person name="Kasai Y."/>
            <person name="Jindo T."/>
            <person name="Kobayashi D."/>
            <person name="Shimada A."/>
            <person name="Toyoda A."/>
            <person name="Kuroki Y."/>
            <person name="Fujiyama A."/>
            <person name="Sasaki T."/>
            <person name="Shimizu A."/>
            <person name="Asakawa S."/>
            <person name="Shimizu N."/>
            <person name="Hashimoto S."/>
            <person name="Yang J."/>
            <person name="Lee Y."/>
            <person name="Matsushima K."/>
            <person name="Sugano S."/>
            <person name="Sakaizumi M."/>
            <person name="Narita T."/>
            <person name="Ohishi K."/>
            <person name="Haga S."/>
            <person name="Ohta F."/>
            <person name="Nomoto H."/>
            <person name="Nogata K."/>
            <person name="Morishita T."/>
            <person name="Endo T."/>
            <person name="Shin-I T."/>
            <person name="Takeda H."/>
            <person name="Morishita S."/>
            <person name="Kohara Y."/>
        </authorList>
    </citation>
    <scope>NUCLEOTIDE SEQUENCE [LARGE SCALE GENOMIC DNA]</scope>
    <source>
        <strain evidence="5 6">Hd-rR</strain>
    </source>
</reference>
<dbReference type="GO" id="GO:0030282">
    <property type="term" value="P:bone mineralization"/>
    <property type="evidence" value="ECO:0000318"/>
    <property type="project" value="GO_Central"/>
</dbReference>
<gene>
    <name evidence="5" type="primary">CLEC3B</name>
    <name evidence="5" type="synonym">clec3ba</name>
</gene>
<dbReference type="Ensembl" id="ENSORLT00000032917.1">
    <property type="protein sequence ID" value="ENSORLP00000029805.1"/>
    <property type="gene ID" value="ENSORLG00000028179.1"/>
</dbReference>
<dbReference type="Gene3D" id="3.10.100.10">
    <property type="entry name" value="Mannose-Binding Protein A, subunit A"/>
    <property type="match status" value="1"/>
</dbReference>
<dbReference type="GO" id="GO:0030246">
    <property type="term" value="F:carbohydrate binding"/>
    <property type="evidence" value="ECO:0007669"/>
    <property type="project" value="UniProtKB-KW"/>
</dbReference>
<evidence type="ECO:0000256" key="2">
    <source>
        <dbReference type="ARBA" id="ARBA00023157"/>
    </source>
</evidence>
<evidence type="ECO:0000313" key="5">
    <source>
        <dbReference type="Ensembl" id="ENSORLP00000029805.1"/>
    </source>
</evidence>
<sequence>MGDTTVCIRPANRAEGREPFSGAVSKKVPHSTFQPYFSCNMDTKGPRMAFYLLLMVHSSLQQTFSENRNNKTELDSAVEELQKQINDIVQELNLLKEQQALQTVCLRGTKVLGKCFLADPVKKTFHSASDDCIAKGGSLSTPLTWEENDQLYNYVRQSISSEEHIWLGINDMITDGQWVDNSGSNVRFKNWETEITLQPDGGHSQNCAVLSTTAKGKWFDESCRAEKASVCEFNIV</sequence>
<dbReference type="SUPFAM" id="SSF56436">
    <property type="entry name" value="C-type lectin-like"/>
    <property type="match status" value="1"/>
</dbReference>
<keyword evidence="6" id="KW-1185">Reference proteome</keyword>
<dbReference type="FunFam" id="3.10.100.10:FF:000010">
    <property type="entry name" value="C-type lectin domain family 3 member A"/>
    <property type="match status" value="1"/>
</dbReference>
<dbReference type="STRING" id="8090.ENSORLP00000029805"/>
<dbReference type="SMART" id="SM00034">
    <property type="entry name" value="CLECT"/>
    <property type="match status" value="1"/>
</dbReference>
<feature type="domain" description="C-type lectin" evidence="4">
    <location>
        <begin position="111"/>
        <end position="232"/>
    </location>
</feature>
<evidence type="ECO:0000256" key="3">
    <source>
        <dbReference type="SAM" id="Coils"/>
    </source>
</evidence>
<dbReference type="InterPro" id="IPR016186">
    <property type="entry name" value="C-type_lectin-like/link_sf"/>
</dbReference>
<dbReference type="GO" id="GO:0005615">
    <property type="term" value="C:extracellular space"/>
    <property type="evidence" value="ECO:0000318"/>
    <property type="project" value="GO_Central"/>
</dbReference>
<evidence type="ECO:0000259" key="4">
    <source>
        <dbReference type="PROSITE" id="PS50041"/>
    </source>
</evidence>
<name>A0A3B3HE13_ORYLA</name>
<dbReference type="PROSITE" id="PS50041">
    <property type="entry name" value="C_TYPE_LECTIN_2"/>
    <property type="match status" value="1"/>
</dbReference>